<reference evidence="4" key="2">
    <citation type="journal article" date="2023" name="Syst. Appl. Microbiol.">
        <title>Govania unica gen. nov., sp. nov., a rare biosphere bacterium that represents a novel family in the class Alphaproteobacteria.</title>
        <authorList>
            <person name="Vandamme P."/>
            <person name="Peeters C."/>
            <person name="Hettiarachchi A."/>
            <person name="Cnockaert M."/>
            <person name="Carlier A."/>
        </authorList>
    </citation>
    <scope>NUCLEOTIDE SEQUENCE</scope>
    <source>
        <strain evidence="4">LMG 31809</strain>
    </source>
</reference>
<evidence type="ECO:0000259" key="3">
    <source>
        <dbReference type="PROSITE" id="PS51371"/>
    </source>
</evidence>
<dbReference type="Gene3D" id="3.10.580.10">
    <property type="entry name" value="CBS-domain"/>
    <property type="match status" value="1"/>
</dbReference>
<sequence length="143" mass="15578">MLVTSILKTKGRDVYTVGPDISVLEAVQELRKKRVGAMLVCDTAGAILGVLSERDIVRALADGGMTILAEPVHVLMTREVVSCTLTDSIDHVMMLMTDRRIRHVPVIDHGKLAGLISIGDVVKQRIAETEMEAEAMKHYIATG</sequence>
<proteinExistence type="predicted"/>
<dbReference type="RefSeq" id="WP_274944827.1">
    <property type="nucleotide sequence ID" value="NZ_JANWOI010000005.1"/>
</dbReference>
<dbReference type="AlphaFoldDB" id="A0A9X3U2A3"/>
<keyword evidence="1 2" id="KW-0129">CBS domain</keyword>
<dbReference type="Pfam" id="PF00571">
    <property type="entry name" value="CBS"/>
    <property type="match status" value="2"/>
</dbReference>
<organism evidence="4 5">
    <name type="scientific">Govanella unica</name>
    <dbReference type="NCBI Taxonomy" id="2975056"/>
    <lineage>
        <taxon>Bacteria</taxon>
        <taxon>Pseudomonadati</taxon>
        <taxon>Pseudomonadota</taxon>
        <taxon>Alphaproteobacteria</taxon>
        <taxon>Emcibacterales</taxon>
        <taxon>Govanellaceae</taxon>
        <taxon>Govanella</taxon>
    </lineage>
</organism>
<feature type="domain" description="CBS" evidence="3">
    <location>
        <begin position="8"/>
        <end position="67"/>
    </location>
</feature>
<dbReference type="PANTHER" id="PTHR43080">
    <property type="entry name" value="CBS DOMAIN-CONTAINING PROTEIN CBSX3, MITOCHONDRIAL"/>
    <property type="match status" value="1"/>
</dbReference>
<dbReference type="EMBL" id="JANWOI010000005">
    <property type="protein sequence ID" value="MDA5195114.1"/>
    <property type="molecule type" value="Genomic_DNA"/>
</dbReference>
<dbReference type="SMART" id="SM00116">
    <property type="entry name" value="CBS"/>
    <property type="match status" value="2"/>
</dbReference>
<evidence type="ECO:0000256" key="1">
    <source>
        <dbReference type="ARBA" id="ARBA00023122"/>
    </source>
</evidence>
<dbReference type="SUPFAM" id="SSF54631">
    <property type="entry name" value="CBS-domain pair"/>
    <property type="match status" value="1"/>
</dbReference>
<dbReference type="InterPro" id="IPR051257">
    <property type="entry name" value="Diverse_CBS-Domain"/>
</dbReference>
<accession>A0A9X3U2A3</accession>
<evidence type="ECO:0000313" key="4">
    <source>
        <dbReference type="EMBL" id="MDA5195114.1"/>
    </source>
</evidence>
<dbReference type="PROSITE" id="PS51371">
    <property type="entry name" value="CBS"/>
    <property type="match status" value="2"/>
</dbReference>
<reference evidence="4" key="1">
    <citation type="submission" date="2022-08" db="EMBL/GenBank/DDBJ databases">
        <authorList>
            <person name="Vandamme P."/>
            <person name="Hettiarachchi A."/>
            <person name="Peeters C."/>
            <person name="Cnockaert M."/>
            <person name="Carlier A."/>
        </authorList>
    </citation>
    <scope>NUCLEOTIDE SEQUENCE</scope>
    <source>
        <strain evidence="4">LMG 31809</strain>
    </source>
</reference>
<dbReference type="PANTHER" id="PTHR43080:SF2">
    <property type="entry name" value="CBS DOMAIN-CONTAINING PROTEIN"/>
    <property type="match status" value="1"/>
</dbReference>
<dbReference type="Proteomes" id="UP001141619">
    <property type="component" value="Unassembled WGS sequence"/>
</dbReference>
<dbReference type="InterPro" id="IPR044725">
    <property type="entry name" value="CBSX3_CBS_dom"/>
</dbReference>
<evidence type="ECO:0000256" key="2">
    <source>
        <dbReference type="PROSITE-ProRule" id="PRU00703"/>
    </source>
</evidence>
<dbReference type="InterPro" id="IPR000644">
    <property type="entry name" value="CBS_dom"/>
</dbReference>
<evidence type="ECO:0000313" key="5">
    <source>
        <dbReference type="Proteomes" id="UP001141619"/>
    </source>
</evidence>
<name>A0A9X3U2A3_9PROT</name>
<gene>
    <name evidence="4" type="ORF">NYP16_14265</name>
</gene>
<protein>
    <submittedName>
        <fullName evidence="4">CBS domain-containing protein</fullName>
    </submittedName>
</protein>
<dbReference type="CDD" id="cd04623">
    <property type="entry name" value="CBS_pair_bac_euk"/>
    <property type="match status" value="1"/>
</dbReference>
<feature type="domain" description="CBS" evidence="3">
    <location>
        <begin position="76"/>
        <end position="131"/>
    </location>
</feature>
<comment type="caution">
    <text evidence="4">The sequence shown here is derived from an EMBL/GenBank/DDBJ whole genome shotgun (WGS) entry which is preliminary data.</text>
</comment>
<keyword evidence="5" id="KW-1185">Reference proteome</keyword>
<dbReference type="InterPro" id="IPR046342">
    <property type="entry name" value="CBS_dom_sf"/>
</dbReference>